<dbReference type="HOGENOM" id="CLU_190432_1_0_6"/>
<reference evidence="1 2" key="1">
    <citation type="submission" date="2013-03" db="EMBL/GenBank/DDBJ databases">
        <authorList>
            <person name="Linke B."/>
        </authorList>
    </citation>
    <scope>NUCLEOTIDE SEQUENCE [LARGE SCALE GENOMIC DNA]</scope>
    <source>
        <strain evidence="1 2">B13</strain>
    </source>
</reference>
<dbReference type="STRING" id="1301098.PKB_3109"/>
<dbReference type="OrthoDB" id="6984266at2"/>
<dbReference type="KEGG" id="pkc:PKB_3109"/>
<keyword evidence="2" id="KW-1185">Reference proteome</keyword>
<evidence type="ECO:0000313" key="1">
    <source>
        <dbReference type="EMBL" id="CDF84456.1"/>
    </source>
</evidence>
<proteinExistence type="predicted"/>
<dbReference type="EMBL" id="HG322950">
    <property type="protein sequence ID" value="CDF84456.1"/>
    <property type="molecule type" value="Genomic_DNA"/>
</dbReference>
<gene>
    <name evidence="1" type="ORF">PKB_3109</name>
</gene>
<dbReference type="PATRIC" id="fig|1301098.3.peg.3135"/>
<dbReference type="RefSeq" id="WP_043253026.1">
    <property type="nucleotide sequence ID" value="NZ_HG322950.1"/>
</dbReference>
<dbReference type="Proteomes" id="UP000025241">
    <property type="component" value="Chromosome I"/>
</dbReference>
<accession>A0A024HHT5</accession>
<reference evidence="1 2" key="2">
    <citation type="submission" date="2014-05" db="EMBL/GenBank/DDBJ databases">
        <title>Genome sequence of the 3-chlorobenzoate degrading bacterium Pseudomonas knackmussii B13 shows multiple evidence for horizontal gene transfer.</title>
        <authorList>
            <person name="Miyazaki R."/>
            <person name="Bertelli C."/>
            <person name="Falquet L."/>
            <person name="Robinson-Rechavi M."/>
            <person name="Gharib W."/>
            <person name="Roy S."/>
            <person name="Van der Meer J.R."/>
        </authorList>
    </citation>
    <scope>NUCLEOTIDE SEQUENCE [LARGE SCALE GENOMIC DNA]</scope>
    <source>
        <strain evidence="1 2">B13</strain>
    </source>
</reference>
<protein>
    <submittedName>
        <fullName evidence="1">Uncharacterized protein</fullName>
    </submittedName>
</protein>
<dbReference type="AlphaFoldDB" id="A0A024HHT5"/>
<name>A0A024HHT5_PSEKB</name>
<sequence length="81" mass="9042">MPTWKITFTRHNNTDQLQLQSAQQPSPEEAAEHVLEWATENLKPGEYGTARDAPEGPVGQLLRRYGITVTDIVEESPLPEG</sequence>
<organism evidence="1 2">
    <name type="scientific">Pseudomonas knackmussii (strain DSM 6978 / CCUG 54928 / LMG 23759 / B13)</name>
    <dbReference type="NCBI Taxonomy" id="1301098"/>
    <lineage>
        <taxon>Bacteria</taxon>
        <taxon>Pseudomonadati</taxon>
        <taxon>Pseudomonadota</taxon>
        <taxon>Gammaproteobacteria</taxon>
        <taxon>Pseudomonadales</taxon>
        <taxon>Pseudomonadaceae</taxon>
        <taxon>Pseudomonas</taxon>
    </lineage>
</organism>
<evidence type="ECO:0000313" key="2">
    <source>
        <dbReference type="Proteomes" id="UP000025241"/>
    </source>
</evidence>